<dbReference type="Proteomes" id="UP000291116">
    <property type="component" value="Unassembled WGS sequence"/>
</dbReference>
<feature type="region of interest" description="Disordered" evidence="1">
    <location>
        <begin position="304"/>
        <end position="333"/>
    </location>
</feature>
<feature type="compositionally biased region" description="Basic and acidic residues" evidence="1">
    <location>
        <begin position="320"/>
        <end position="333"/>
    </location>
</feature>
<dbReference type="OrthoDB" id="43840at2759"/>
<sequence>MVVPDDLLLAFFGETTSKLLGIDARAATASAREKMVAPAALFGLADCRRCVLDRQVLVLNKVTEEYQGGEAVATSQVQERLGGLQHEPNLSGELKAAMEAMNEAARIAVCKLALYSEEDFARSEPEARMERNLQGEGRLDRTKMMEYFGLCQAALQLPCVMEFMVDTSRDSVFEFEKAAEPADGNSKNENGNGNADADAAMMFPQARLEYVQRLLAKAIGWDPVFVTAELRKIFVDQPSGADRDSYGGEVSAVFQTLVEQMTVALRAATMHVRSRQDTALLNDLGKGGNTRVVSVQYSEFDVDQHGNKIESSTNAAPGRTIDERGEESTDEEKKRRLRLASEAAILQQTILGELLAMDEAEREDKLREAGDASRKFTEEAMALPPGKERIDFLRSMDPATSRHLAMHKLWHGMLQANGGKPPKMAARK</sequence>
<keyword evidence="3" id="KW-1185">Reference proteome</keyword>
<dbReference type="AlphaFoldDB" id="A0A448ZTS0"/>
<protein>
    <submittedName>
        <fullName evidence="2">Uncharacterized protein</fullName>
    </submittedName>
</protein>
<evidence type="ECO:0000313" key="3">
    <source>
        <dbReference type="Proteomes" id="UP000291116"/>
    </source>
</evidence>
<name>A0A448ZTS0_9STRA</name>
<evidence type="ECO:0000313" key="2">
    <source>
        <dbReference type="EMBL" id="VEU45323.1"/>
    </source>
</evidence>
<evidence type="ECO:0000256" key="1">
    <source>
        <dbReference type="SAM" id="MobiDB-lite"/>
    </source>
</evidence>
<accession>A0A448ZTS0</accession>
<dbReference type="EMBL" id="CAACVS010000699">
    <property type="protein sequence ID" value="VEU45323.1"/>
    <property type="molecule type" value="Genomic_DNA"/>
</dbReference>
<reference evidence="2 3" key="1">
    <citation type="submission" date="2019-01" db="EMBL/GenBank/DDBJ databases">
        <authorList>
            <person name="Ferrante I. M."/>
        </authorList>
    </citation>
    <scope>NUCLEOTIDE SEQUENCE [LARGE SCALE GENOMIC DNA]</scope>
    <source>
        <strain evidence="2 3">B856</strain>
    </source>
</reference>
<gene>
    <name evidence="2" type="ORF">PSNMU_V1.4_AUG-EV-PASAV3_0124950</name>
</gene>
<proteinExistence type="predicted"/>
<organism evidence="2 3">
    <name type="scientific">Pseudo-nitzschia multistriata</name>
    <dbReference type="NCBI Taxonomy" id="183589"/>
    <lineage>
        <taxon>Eukaryota</taxon>
        <taxon>Sar</taxon>
        <taxon>Stramenopiles</taxon>
        <taxon>Ochrophyta</taxon>
        <taxon>Bacillariophyta</taxon>
        <taxon>Bacillariophyceae</taxon>
        <taxon>Bacillariophycidae</taxon>
        <taxon>Bacillariales</taxon>
        <taxon>Bacillariaceae</taxon>
        <taxon>Pseudo-nitzschia</taxon>
    </lineage>
</organism>